<organism evidence="2 3">
    <name type="scientific">Burkholderia cepacia</name>
    <name type="common">Pseudomonas cepacia</name>
    <dbReference type="NCBI Taxonomy" id="292"/>
    <lineage>
        <taxon>Bacteria</taxon>
        <taxon>Pseudomonadati</taxon>
        <taxon>Pseudomonadota</taxon>
        <taxon>Betaproteobacteria</taxon>
        <taxon>Burkholderiales</taxon>
        <taxon>Burkholderiaceae</taxon>
        <taxon>Burkholderia</taxon>
        <taxon>Burkholderia cepacia complex</taxon>
    </lineage>
</organism>
<reference evidence="2 3" key="1">
    <citation type="submission" date="2015-05" db="EMBL/GenBank/DDBJ databases">
        <title>Draft genome of Burkholderia cepacia LK29.</title>
        <authorList>
            <person name="Chan X.Y."/>
        </authorList>
    </citation>
    <scope>NUCLEOTIDE SEQUENCE [LARGE SCALE GENOMIC DNA]</scope>
    <source>
        <strain evidence="2 3">LK29</strain>
    </source>
</reference>
<dbReference type="EMBL" id="LDWR01000010">
    <property type="protein sequence ID" value="KML61780.1"/>
    <property type="molecule type" value="Genomic_DNA"/>
</dbReference>
<name>A0A0J6A7K0_BURCE</name>
<evidence type="ECO:0000313" key="2">
    <source>
        <dbReference type="EMBL" id="KML61780.1"/>
    </source>
</evidence>
<protein>
    <submittedName>
        <fullName evidence="2">Uncharacterized protein</fullName>
    </submittedName>
</protein>
<proteinExistence type="predicted"/>
<dbReference type="Proteomes" id="UP000036338">
    <property type="component" value="Unassembled WGS sequence"/>
</dbReference>
<dbReference type="PATRIC" id="fig|292.27.peg.102"/>
<accession>A0A0J6A7K0</accession>
<dbReference type="AlphaFoldDB" id="A0A0J6A7K0"/>
<sequence length="83" mass="9072">MLERDTSNLNGTVGKTPDLQQVLGNQADLINAAQAVAETIAKQVGSYADKKRDEALRNADGTSDPVLKAQYQQDAKDWAEVRR</sequence>
<evidence type="ECO:0000256" key="1">
    <source>
        <dbReference type="SAM" id="MobiDB-lite"/>
    </source>
</evidence>
<comment type="caution">
    <text evidence="2">The sequence shown here is derived from an EMBL/GenBank/DDBJ whole genome shotgun (WGS) entry which is preliminary data.</text>
</comment>
<feature type="region of interest" description="Disordered" evidence="1">
    <location>
        <begin position="55"/>
        <end position="83"/>
    </location>
</feature>
<feature type="compositionally biased region" description="Basic and acidic residues" evidence="1">
    <location>
        <begin position="74"/>
        <end position="83"/>
    </location>
</feature>
<evidence type="ECO:0000313" key="3">
    <source>
        <dbReference type="Proteomes" id="UP000036338"/>
    </source>
</evidence>
<dbReference type="RefSeq" id="WP_048243418.1">
    <property type="nucleotide sequence ID" value="NZ_LDWR01000010.1"/>
</dbReference>
<gene>
    <name evidence="2" type="ORF">VL15_04610</name>
</gene>